<feature type="transmembrane region" description="Helical" evidence="1">
    <location>
        <begin position="7"/>
        <end position="32"/>
    </location>
</feature>
<dbReference type="EMBL" id="JAUFQY010000001">
    <property type="protein sequence ID" value="MDN3700363.1"/>
    <property type="molecule type" value="Genomic_DNA"/>
</dbReference>
<dbReference type="RefSeq" id="WP_261838750.1">
    <property type="nucleotide sequence ID" value="NZ_AP025458.1"/>
</dbReference>
<accession>A0ABT8CI78</accession>
<evidence type="ECO:0000313" key="2">
    <source>
        <dbReference type="EMBL" id="MDN3700363.1"/>
    </source>
</evidence>
<dbReference type="Proteomes" id="UP001223712">
    <property type="component" value="Unassembled WGS sequence"/>
</dbReference>
<dbReference type="SUPFAM" id="SSF54523">
    <property type="entry name" value="Pili subunits"/>
    <property type="match status" value="1"/>
</dbReference>
<dbReference type="InterPro" id="IPR045584">
    <property type="entry name" value="Pilin-like"/>
</dbReference>
<organism evidence="2 3">
    <name type="scientific">Vibrio artabrorum</name>
    <dbReference type="NCBI Taxonomy" id="446374"/>
    <lineage>
        <taxon>Bacteria</taxon>
        <taxon>Pseudomonadati</taxon>
        <taxon>Pseudomonadota</taxon>
        <taxon>Gammaproteobacteria</taxon>
        <taxon>Vibrionales</taxon>
        <taxon>Vibrionaceae</taxon>
        <taxon>Vibrio</taxon>
    </lineage>
</organism>
<dbReference type="PROSITE" id="PS00409">
    <property type="entry name" value="PROKAR_NTER_METHYL"/>
    <property type="match status" value="1"/>
</dbReference>
<dbReference type="Pfam" id="PF07963">
    <property type="entry name" value="N_methyl"/>
    <property type="match status" value="1"/>
</dbReference>
<sequence>MLKNQKGFSLVELVIVIVVVGLLAAAALPRFLDVTDEAKKSSIEGVAGGFATAVLSARAQWEAEARPSKKIGVETYNTVNYDGVDFWLTRSKNSNGVETDFRDGYPLTLNHNSGIAPQGISDKTCSELMENLLQNPPKVGAVSDIANDSNYKYSAKANSGEATCTYIQLEGNTEHQFVYEIKTGRVTVTLQ</sequence>
<reference evidence="3" key="1">
    <citation type="journal article" date="2019" name="Int. J. Syst. Evol. Microbiol.">
        <title>The Global Catalogue of Microorganisms (GCM) 10K type strain sequencing project: providing services to taxonomists for standard genome sequencing and annotation.</title>
        <authorList>
            <consortium name="The Broad Institute Genomics Platform"/>
            <consortium name="The Broad Institute Genome Sequencing Center for Infectious Disease"/>
            <person name="Wu L."/>
            <person name="Ma J."/>
        </authorList>
    </citation>
    <scope>NUCLEOTIDE SEQUENCE [LARGE SCALE GENOMIC DNA]</scope>
    <source>
        <strain evidence="3">CECT 7226</strain>
    </source>
</reference>
<dbReference type="NCBIfam" id="TIGR02532">
    <property type="entry name" value="IV_pilin_GFxxxE"/>
    <property type="match status" value="1"/>
</dbReference>
<keyword evidence="3" id="KW-1185">Reference proteome</keyword>
<keyword evidence="1" id="KW-1133">Transmembrane helix</keyword>
<keyword evidence="1" id="KW-0472">Membrane</keyword>
<keyword evidence="1" id="KW-0812">Transmembrane</keyword>
<evidence type="ECO:0000256" key="1">
    <source>
        <dbReference type="SAM" id="Phobius"/>
    </source>
</evidence>
<evidence type="ECO:0000313" key="3">
    <source>
        <dbReference type="Proteomes" id="UP001223712"/>
    </source>
</evidence>
<gene>
    <name evidence="2" type="ORF">QWY96_04590</name>
</gene>
<dbReference type="InterPro" id="IPR012902">
    <property type="entry name" value="N_methyl_site"/>
</dbReference>
<protein>
    <submittedName>
        <fullName evidence="2">Prepilin-type N-terminal cleavage/methylation domain-containing protein</fullName>
    </submittedName>
</protein>
<proteinExistence type="predicted"/>
<comment type="caution">
    <text evidence="2">The sequence shown here is derived from an EMBL/GenBank/DDBJ whole genome shotgun (WGS) entry which is preliminary data.</text>
</comment>
<name>A0ABT8CI78_9VIBR</name>
<dbReference type="Gene3D" id="3.30.700.10">
    <property type="entry name" value="Glycoprotein, Type 4 Pilin"/>
    <property type="match status" value="1"/>
</dbReference>